<proteinExistence type="predicted"/>
<comment type="caution">
    <text evidence="1">The sequence shown here is derived from an EMBL/GenBank/DDBJ whole genome shotgun (WGS) entry which is preliminary data.</text>
</comment>
<keyword evidence="2" id="KW-1185">Reference proteome</keyword>
<dbReference type="Proteomes" id="UP000679950">
    <property type="component" value="Unassembled WGS sequence"/>
</dbReference>
<dbReference type="EMBL" id="BORB01000031">
    <property type="protein sequence ID" value="GIN58842.1"/>
    <property type="molecule type" value="Genomic_DNA"/>
</dbReference>
<accession>A0ABQ4KLL5</accession>
<organism evidence="1 2">
    <name type="scientific">Lederbergia ruris</name>
    <dbReference type="NCBI Taxonomy" id="217495"/>
    <lineage>
        <taxon>Bacteria</taxon>
        <taxon>Bacillati</taxon>
        <taxon>Bacillota</taxon>
        <taxon>Bacilli</taxon>
        <taxon>Bacillales</taxon>
        <taxon>Bacillaceae</taxon>
        <taxon>Lederbergia</taxon>
    </lineage>
</organism>
<name>A0ABQ4KLL5_9BACI</name>
<sequence>MDKQSKENQFEYIEKNNEETVKQIRDVYTNGAIEQKKINKERYDG</sequence>
<evidence type="ECO:0000313" key="2">
    <source>
        <dbReference type="Proteomes" id="UP000679950"/>
    </source>
</evidence>
<dbReference type="RefSeq" id="WP_212966932.1">
    <property type="nucleotide sequence ID" value="NZ_BORB01000031.1"/>
</dbReference>
<gene>
    <name evidence="1" type="ORF">J8TS2_31610</name>
</gene>
<evidence type="ECO:0000313" key="1">
    <source>
        <dbReference type="EMBL" id="GIN58842.1"/>
    </source>
</evidence>
<reference evidence="1 2" key="1">
    <citation type="submission" date="2021-03" db="EMBL/GenBank/DDBJ databases">
        <title>Antimicrobial resistance genes in bacteria isolated from Japanese honey, and their potential for conferring macrolide and lincosamide resistance in the American foulbrood pathogen Paenibacillus larvae.</title>
        <authorList>
            <person name="Okamoto M."/>
            <person name="Kumagai M."/>
            <person name="Kanamori H."/>
            <person name="Takamatsu D."/>
        </authorList>
    </citation>
    <scope>NUCLEOTIDE SEQUENCE [LARGE SCALE GENOMIC DNA]</scope>
    <source>
        <strain evidence="1 2">J8TS2</strain>
    </source>
</reference>
<protein>
    <submittedName>
        <fullName evidence="1">Uncharacterized protein</fullName>
    </submittedName>
</protein>